<dbReference type="InterPro" id="IPR052196">
    <property type="entry name" value="Bact_Kbp"/>
</dbReference>
<evidence type="ECO:0000259" key="3">
    <source>
        <dbReference type="PROSITE" id="PS51782"/>
    </source>
</evidence>
<dbReference type="PROSITE" id="PS51782">
    <property type="entry name" value="LYSM"/>
    <property type="match status" value="1"/>
</dbReference>
<dbReference type="InterPro" id="IPR018392">
    <property type="entry name" value="LysM"/>
</dbReference>
<feature type="transmembrane region" description="Helical" evidence="2">
    <location>
        <begin position="91"/>
        <end position="110"/>
    </location>
</feature>
<proteinExistence type="predicted"/>
<dbReference type="RefSeq" id="WP_344204360.1">
    <property type="nucleotide sequence ID" value="NZ_BAAAME010000013.1"/>
</dbReference>
<keyword evidence="2" id="KW-1133">Transmembrane helix</keyword>
<dbReference type="SMART" id="SM00257">
    <property type="entry name" value="LysM"/>
    <property type="match status" value="2"/>
</dbReference>
<comment type="caution">
    <text evidence="4">The sequence shown here is derived from an EMBL/GenBank/DDBJ whole genome shotgun (WGS) entry which is preliminary data.</text>
</comment>
<gene>
    <name evidence="4" type="ORF">GCM10009710_36900</name>
</gene>
<reference evidence="4 5" key="1">
    <citation type="journal article" date="2019" name="Int. J. Syst. Evol. Microbiol.">
        <title>The Global Catalogue of Microorganisms (GCM) 10K type strain sequencing project: providing services to taxonomists for standard genome sequencing and annotation.</title>
        <authorList>
            <consortium name="The Broad Institute Genomics Platform"/>
            <consortium name="The Broad Institute Genome Sequencing Center for Infectious Disease"/>
            <person name="Wu L."/>
            <person name="Ma J."/>
        </authorList>
    </citation>
    <scope>NUCLEOTIDE SEQUENCE [LARGE SCALE GENOMIC DNA]</scope>
    <source>
        <strain evidence="4 5">JCM 13518</strain>
    </source>
</reference>
<name>A0ABN2KEK4_9ACTN</name>
<keyword evidence="2" id="KW-0472">Membrane</keyword>
<evidence type="ECO:0000313" key="5">
    <source>
        <dbReference type="Proteomes" id="UP001501057"/>
    </source>
</evidence>
<dbReference type="Pfam" id="PF01476">
    <property type="entry name" value="LysM"/>
    <property type="match status" value="2"/>
</dbReference>
<dbReference type="PANTHER" id="PTHR34700:SF4">
    <property type="entry name" value="PHAGE-LIKE ELEMENT PBSX PROTEIN XKDP"/>
    <property type="match status" value="1"/>
</dbReference>
<keyword evidence="5" id="KW-1185">Reference proteome</keyword>
<feature type="transmembrane region" description="Helical" evidence="2">
    <location>
        <begin position="50"/>
        <end position="71"/>
    </location>
</feature>
<feature type="region of interest" description="Disordered" evidence="1">
    <location>
        <begin position="118"/>
        <end position="161"/>
    </location>
</feature>
<feature type="region of interest" description="Disordered" evidence="1">
    <location>
        <begin position="279"/>
        <end position="378"/>
    </location>
</feature>
<dbReference type="Proteomes" id="UP001501057">
    <property type="component" value="Unassembled WGS sequence"/>
</dbReference>
<evidence type="ECO:0000256" key="1">
    <source>
        <dbReference type="SAM" id="MobiDB-lite"/>
    </source>
</evidence>
<feature type="compositionally biased region" description="Polar residues" evidence="1">
    <location>
        <begin position="118"/>
        <end position="128"/>
    </location>
</feature>
<dbReference type="PANTHER" id="PTHR34700">
    <property type="entry name" value="POTASSIUM BINDING PROTEIN KBP"/>
    <property type="match status" value="1"/>
</dbReference>
<feature type="compositionally biased region" description="Pro residues" evidence="1">
    <location>
        <begin position="300"/>
        <end position="317"/>
    </location>
</feature>
<sequence length="1085" mass="116256">MKWIKALGALLLLGAVVLGVPAMLLTFVGSPIPDDLSANMQLTDAVLVQLLSLIVWAFWLQTCWCITLEVIASLKSQRLTRTLGAFNIQTLFARTMIGLVTAAFVSVPLLPSPIHAHTLQTNGSQGNPDTPPVPVVSATDGAEQQSNSAATQAPTDTPTATPAASVVEIVVEQGDTLWALAQTHLGNAERWTEIADLNDGRTMVDGTTFASASLLRPGWVLHLPGTATPQTPAPADYTVKAGDILSQIAADQLGDADRYPEIFEASTHLDQPVPLTDPNLIYPGQVLDIPSAPPAAETPQPAPSPVLTPEQAPPPDEAAPNTLLPETVPEVLAPPGATGGAVGTATTTPEPAPSAGTGDPRAPTEVEELDSTSAETNLDASDTLPSWVWPSMVTGGALLAGGFLLVLRQRRSTQRRSRRPGRVMPMPTAIAREAEQSIATAGAESVDVLVLLDQIFRRTAALLTRTHQQVPELATVEITATDIFLHLRTPAEAPQPWFNTHDSQTWRLDRTTELDAVGPDPIDDPSPWPLLVTIGSTADGSISLLNLEGQAVTVTGDARKGQDFARYVAAEILCNPWSRHTTLDLLGIGSELAPIDPERTNCPDDFTSVAAEAVTTAVTTASRLDTTGDRDAPAARAASTDPDVWESRLVIADGAFDVDELDQLANLVESHGARTGSALLVTDQRAVHGIEIVVDAVGRLTVPTLNLRLNGVGMTAWEAAGCATLLMYLDATSDEPAPDLEGDDPWDELMTTTGALRDEYRIDRSTTAIEPAESVLPEADDTYWSVATTTEDDLNRLAPKVSLRTRDHVADTDPRLDQDLDEWNSGDVVRPRLSLLGPVSAETAGTPATKRRPFYTEMFAYIATRPYGATTEEVAEAFDITPARTRTDVGRLRDWLGIDPRTGTKYLPDAREAPAAVRRGVGVYQVSDALVDLELFRRLRARGESRGSDGIDDFVSALALVTGRPFEKLRPGGWGWMYEDVRLDQHAICAIADVAHLVVVEMLTRGNTESARTAVSIALMAAPDEEMSRLDLAAVLDAEGHTDEAVRLVREDICDRSDDGTPPQELPARTAALLEDHPSLLRRAQ</sequence>
<dbReference type="CDD" id="cd00118">
    <property type="entry name" value="LysM"/>
    <property type="match status" value="2"/>
</dbReference>
<organism evidence="4 5">
    <name type="scientific">Aeromicrobium alkaliterrae</name>
    <dbReference type="NCBI Taxonomy" id="302168"/>
    <lineage>
        <taxon>Bacteria</taxon>
        <taxon>Bacillati</taxon>
        <taxon>Actinomycetota</taxon>
        <taxon>Actinomycetes</taxon>
        <taxon>Propionibacteriales</taxon>
        <taxon>Nocardioidaceae</taxon>
        <taxon>Aeromicrobium</taxon>
    </lineage>
</organism>
<dbReference type="InterPro" id="IPR036779">
    <property type="entry name" value="LysM_dom_sf"/>
</dbReference>
<evidence type="ECO:0000256" key="2">
    <source>
        <dbReference type="SAM" id="Phobius"/>
    </source>
</evidence>
<feature type="compositionally biased region" description="Low complexity" evidence="1">
    <location>
        <begin position="343"/>
        <end position="358"/>
    </location>
</feature>
<dbReference type="Gene3D" id="3.10.350.10">
    <property type="entry name" value="LysM domain"/>
    <property type="match status" value="2"/>
</dbReference>
<dbReference type="EMBL" id="BAAAME010000013">
    <property type="protein sequence ID" value="GAA1754053.1"/>
    <property type="molecule type" value="Genomic_DNA"/>
</dbReference>
<protein>
    <recommendedName>
        <fullName evidence="3">LysM domain-containing protein</fullName>
    </recommendedName>
</protein>
<evidence type="ECO:0000313" key="4">
    <source>
        <dbReference type="EMBL" id="GAA1754053.1"/>
    </source>
</evidence>
<feature type="domain" description="LysM" evidence="3">
    <location>
        <begin position="235"/>
        <end position="289"/>
    </location>
</feature>
<keyword evidence="2" id="KW-0812">Transmembrane</keyword>
<accession>A0ABN2KEK4</accession>
<feature type="compositionally biased region" description="Low complexity" evidence="1">
    <location>
        <begin position="149"/>
        <end position="161"/>
    </location>
</feature>